<dbReference type="Proteomes" id="UP000242474">
    <property type="component" value="Unassembled WGS sequence"/>
</dbReference>
<evidence type="ECO:0000313" key="1">
    <source>
        <dbReference type="EMBL" id="PIA17402.1"/>
    </source>
</evidence>
<accession>A0A2G5BEI1</accession>
<keyword evidence="2" id="KW-1185">Reference proteome</keyword>
<evidence type="ECO:0008006" key="3">
    <source>
        <dbReference type="Google" id="ProtNLM"/>
    </source>
</evidence>
<name>A0A2G5BEI1_COERN</name>
<feature type="non-terminal residue" evidence="1">
    <location>
        <position position="134"/>
    </location>
</feature>
<reference evidence="1 2" key="1">
    <citation type="journal article" date="2015" name="Genome Biol. Evol.">
        <title>Phylogenomic analyses indicate that early fungi evolved digesting cell walls of algal ancestors of land plants.</title>
        <authorList>
            <person name="Chang Y."/>
            <person name="Wang S."/>
            <person name="Sekimoto S."/>
            <person name="Aerts A.L."/>
            <person name="Choi C."/>
            <person name="Clum A."/>
            <person name="LaButti K.M."/>
            <person name="Lindquist E.A."/>
            <person name="Yee Ngan C."/>
            <person name="Ohm R.A."/>
            <person name="Salamov A.A."/>
            <person name="Grigoriev I.V."/>
            <person name="Spatafora J.W."/>
            <person name="Berbee M.L."/>
        </authorList>
    </citation>
    <scope>NUCLEOTIDE SEQUENCE [LARGE SCALE GENOMIC DNA]</scope>
    <source>
        <strain evidence="1 2">NRRL 1564</strain>
    </source>
</reference>
<dbReference type="EMBL" id="KZ303494">
    <property type="protein sequence ID" value="PIA17402.1"/>
    <property type="molecule type" value="Genomic_DNA"/>
</dbReference>
<sequence>SLIKQISNWRVSSVLNRDTTLFGKQYLLDGSHETCWNSEQGVPQHILVEFKVPVMLDMISIQFQGGFAGKTTKLIDLERKTDICPLYPKDNNKLQEFVLPKHEQTVSRRRIKIQFMSSTDFYGRIIVYTLDFHG</sequence>
<dbReference type="Gene3D" id="2.60.120.260">
    <property type="entry name" value="Galactose-binding domain-like"/>
    <property type="match status" value="1"/>
</dbReference>
<dbReference type="AlphaFoldDB" id="A0A2G5BEI1"/>
<protein>
    <recommendedName>
        <fullName evidence="3">Galactose-binding like protein</fullName>
    </recommendedName>
</protein>
<organism evidence="1 2">
    <name type="scientific">Coemansia reversa (strain ATCC 12441 / NRRL 1564)</name>
    <dbReference type="NCBI Taxonomy" id="763665"/>
    <lineage>
        <taxon>Eukaryota</taxon>
        <taxon>Fungi</taxon>
        <taxon>Fungi incertae sedis</taxon>
        <taxon>Zoopagomycota</taxon>
        <taxon>Kickxellomycotina</taxon>
        <taxon>Kickxellomycetes</taxon>
        <taxon>Kickxellales</taxon>
        <taxon>Kickxellaceae</taxon>
        <taxon>Coemansia</taxon>
    </lineage>
</organism>
<dbReference type="STRING" id="763665.A0A2G5BEI1"/>
<gene>
    <name evidence="1" type="ORF">COEREDRAFT_26154</name>
</gene>
<evidence type="ECO:0000313" key="2">
    <source>
        <dbReference type="Proteomes" id="UP000242474"/>
    </source>
</evidence>
<dbReference type="SUPFAM" id="SSF49785">
    <property type="entry name" value="Galactose-binding domain-like"/>
    <property type="match status" value="1"/>
</dbReference>
<dbReference type="OrthoDB" id="10052260at2759"/>
<feature type="non-terminal residue" evidence="1">
    <location>
        <position position="1"/>
    </location>
</feature>
<dbReference type="InterPro" id="IPR008979">
    <property type="entry name" value="Galactose-bd-like_sf"/>
</dbReference>
<proteinExistence type="predicted"/>